<feature type="domain" description="DUF4283" evidence="2">
    <location>
        <begin position="28"/>
        <end position="103"/>
    </location>
</feature>
<dbReference type="PANTHER" id="PTHR31286:SF178">
    <property type="entry name" value="DUF4283 DOMAIN-CONTAINING PROTEIN"/>
    <property type="match status" value="1"/>
</dbReference>
<evidence type="ECO:0000259" key="2">
    <source>
        <dbReference type="Pfam" id="PF14111"/>
    </source>
</evidence>
<dbReference type="Pfam" id="PF14111">
    <property type="entry name" value="DUF4283"/>
    <property type="match status" value="1"/>
</dbReference>
<evidence type="ECO:0000313" key="4">
    <source>
        <dbReference type="EMBL" id="KAH7537411.1"/>
    </source>
</evidence>
<dbReference type="InterPro" id="IPR040256">
    <property type="entry name" value="At4g02000-like"/>
</dbReference>
<sequence length="307" mass="34778">MEENVQTSDVGIPELHLVANKASAKQVEKFVLAGKILSDKTISKNQVQMIIKRVWFTQDSVSVENLDVTAFLFSFKSASNRNRMWNKKPWSINGSHLLLRKWGLDKTLHDLDLNFSFGVQIYSLLLQFMTRDNALKIGNLFNAVLQCENSSRTNLIRTKYMRIQVELDIRKPIPTGFLQKIGKEGTWIQFAYERQAEFYYNCGIIGHGKASYYRNGEEAVENGVIEANQQKAMLDEEGELTQKLVDPKNRSDNHHCEKLIKHEHLDEADALKDSSQSIPNTDPTKAVFSISNSSSPAPLAKSIGSNK</sequence>
<reference evidence="4" key="1">
    <citation type="journal article" date="2021" name="Front. Plant Sci.">
        <title>Chromosome-Scale Genome Assembly for Chinese Sour Jujube and Insights Into Its Genome Evolution and Domestication Signature.</title>
        <authorList>
            <person name="Shen L.-Y."/>
            <person name="Luo H."/>
            <person name="Wang X.-L."/>
            <person name="Wang X.-M."/>
            <person name="Qiu X.-J."/>
            <person name="Liu H."/>
            <person name="Zhou S.-S."/>
            <person name="Jia K.-H."/>
            <person name="Nie S."/>
            <person name="Bao Y.-T."/>
            <person name="Zhang R.-G."/>
            <person name="Yun Q.-Z."/>
            <person name="Chai Y.-H."/>
            <person name="Lu J.-Y."/>
            <person name="Li Y."/>
            <person name="Zhao S.-W."/>
            <person name="Mao J.-F."/>
            <person name="Jia S.-G."/>
            <person name="Mao Y.-M."/>
        </authorList>
    </citation>
    <scope>NUCLEOTIDE SEQUENCE</scope>
    <source>
        <strain evidence="4">AT0</strain>
        <tissue evidence="4">Leaf</tissue>
    </source>
</reference>
<feature type="domain" description="Zinc knuckle CX2CX4HX4C" evidence="3">
    <location>
        <begin position="168"/>
        <end position="209"/>
    </location>
</feature>
<organism evidence="4 5">
    <name type="scientific">Ziziphus jujuba var. spinosa</name>
    <dbReference type="NCBI Taxonomy" id="714518"/>
    <lineage>
        <taxon>Eukaryota</taxon>
        <taxon>Viridiplantae</taxon>
        <taxon>Streptophyta</taxon>
        <taxon>Embryophyta</taxon>
        <taxon>Tracheophyta</taxon>
        <taxon>Spermatophyta</taxon>
        <taxon>Magnoliopsida</taxon>
        <taxon>eudicotyledons</taxon>
        <taxon>Gunneridae</taxon>
        <taxon>Pentapetalae</taxon>
        <taxon>rosids</taxon>
        <taxon>fabids</taxon>
        <taxon>Rosales</taxon>
        <taxon>Rhamnaceae</taxon>
        <taxon>Paliureae</taxon>
        <taxon>Ziziphus</taxon>
    </lineage>
</organism>
<feature type="region of interest" description="Disordered" evidence="1">
    <location>
        <begin position="268"/>
        <end position="307"/>
    </location>
</feature>
<comment type="caution">
    <text evidence="4">The sequence shown here is derived from an EMBL/GenBank/DDBJ whole genome shotgun (WGS) entry which is preliminary data.</text>
</comment>
<dbReference type="PANTHER" id="PTHR31286">
    <property type="entry name" value="GLYCINE-RICH CELL WALL STRUCTURAL PROTEIN 1.8-LIKE"/>
    <property type="match status" value="1"/>
</dbReference>
<protein>
    <recommendedName>
        <fullName evidence="6">DUF4283 domain-containing protein</fullName>
    </recommendedName>
</protein>
<dbReference type="InterPro" id="IPR025558">
    <property type="entry name" value="DUF4283"/>
</dbReference>
<dbReference type="Proteomes" id="UP000813462">
    <property type="component" value="Unassembled WGS sequence"/>
</dbReference>
<dbReference type="Pfam" id="PF14392">
    <property type="entry name" value="zf-CCHC_4"/>
    <property type="match status" value="1"/>
</dbReference>
<evidence type="ECO:0000313" key="5">
    <source>
        <dbReference type="Proteomes" id="UP000813462"/>
    </source>
</evidence>
<evidence type="ECO:0000256" key="1">
    <source>
        <dbReference type="SAM" id="MobiDB-lite"/>
    </source>
</evidence>
<dbReference type="AlphaFoldDB" id="A0A978VPD6"/>
<dbReference type="EMBL" id="JAEACU010000003">
    <property type="protein sequence ID" value="KAH7537411.1"/>
    <property type="molecule type" value="Genomic_DNA"/>
</dbReference>
<accession>A0A978VPD6</accession>
<proteinExistence type="predicted"/>
<evidence type="ECO:0000259" key="3">
    <source>
        <dbReference type="Pfam" id="PF14392"/>
    </source>
</evidence>
<name>A0A978VPD6_ZIZJJ</name>
<evidence type="ECO:0008006" key="6">
    <source>
        <dbReference type="Google" id="ProtNLM"/>
    </source>
</evidence>
<gene>
    <name evidence="4" type="ORF">FEM48_Zijuj03G0089700</name>
</gene>
<dbReference type="InterPro" id="IPR025836">
    <property type="entry name" value="Zn_knuckle_CX2CX4HX4C"/>
</dbReference>
<feature type="compositionally biased region" description="Polar residues" evidence="1">
    <location>
        <begin position="273"/>
        <end position="296"/>
    </location>
</feature>